<dbReference type="SMART" id="SM00530">
    <property type="entry name" value="HTH_XRE"/>
    <property type="match status" value="1"/>
</dbReference>
<organism evidence="2 3">
    <name type="scientific">Streptomyces antioxidans</name>
    <dbReference type="NCBI Taxonomy" id="1507734"/>
    <lineage>
        <taxon>Bacteria</taxon>
        <taxon>Bacillati</taxon>
        <taxon>Actinomycetota</taxon>
        <taxon>Actinomycetes</taxon>
        <taxon>Kitasatosporales</taxon>
        <taxon>Streptomycetaceae</taxon>
        <taxon>Streptomyces</taxon>
    </lineage>
</organism>
<evidence type="ECO:0000259" key="1">
    <source>
        <dbReference type="PROSITE" id="PS50943"/>
    </source>
</evidence>
<dbReference type="Gene3D" id="1.10.260.40">
    <property type="entry name" value="lambda repressor-like DNA-binding domains"/>
    <property type="match status" value="1"/>
</dbReference>
<dbReference type="Proteomes" id="UP000033615">
    <property type="component" value="Unassembled WGS sequence"/>
</dbReference>
<dbReference type="CDD" id="cd00093">
    <property type="entry name" value="HTH_XRE"/>
    <property type="match status" value="1"/>
</dbReference>
<accession>A0A1V4CYN2</accession>
<dbReference type="PROSITE" id="PS50943">
    <property type="entry name" value="HTH_CROC1"/>
    <property type="match status" value="1"/>
</dbReference>
<reference evidence="2" key="1">
    <citation type="submission" date="2016-12" db="EMBL/GenBank/DDBJ databases">
        <title>Genome sequence of Streptomyces antioxidans MUSC 164.</title>
        <authorList>
            <person name="Lee L.-H."/>
            <person name="Ser H.-L."/>
        </authorList>
    </citation>
    <scope>NUCLEOTIDE SEQUENCE [LARGE SCALE GENOMIC DNA]</scope>
    <source>
        <strain evidence="2">MUSC 164</strain>
    </source>
</reference>
<dbReference type="Pfam" id="PF13560">
    <property type="entry name" value="HTH_31"/>
    <property type="match status" value="1"/>
</dbReference>
<comment type="caution">
    <text evidence="2">The sequence shown here is derived from an EMBL/GenBank/DDBJ whole genome shotgun (WGS) entry which is preliminary data.</text>
</comment>
<dbReference type="AlphaFoldDB" id="A0A1V4CYN2"/>
<dbReference type="SUPFAM" id="SSF47413">
    <property type="entry name" value="lambda repressor-like DNA-binding domains"/>
    <property type="match status" value="1"/>
</dbReference>
<gene>
    <name evidence="2" type="ORF">VT50_0227250</name>
</gene>
<dbReference type="GO" id="GO:0003677">
    <property type="term" value="F:DNA binding"/>
    <property type="evidence" value="ECO:0007669"/>
    <property type="project" value="InterPro"/>
</dbReference>
<dbReference type="RefSeq" id="WP_046084536.1">
    <property type="nucleotide sequence ID" value="NZ_LAKD02000083.1"/>
</dbReference>
<evidence type="ECO:0000313" key="2">
    <source>
        <dbReference type="EMBL" id="OPF74053.1"/>
    </source>
</evidence>
<protein>
    <submittedName>
        <fullName evidence="2">Transcriptional regulator</fullName>
    </submittedName>
</protein>
<proteinExistence type="predicted"/>
<dbReference type="EMBL" id="LAKD02000083">
    <property type="protein sequence ID" value="OPF74053.1"/>
    <property type="molecule type" value="Genomic_DNA"/>
</dbReference>
<dbReference type="OrthoDB" id="4271965at2"/>
<dbReference type="InterPro" id="IPR010982">
    <property type="entry name" value="Lambda_DNA-bd_dom_sf"/>
</dbReference>
<keyword evidence="3" id="KW-1185">Reference proteome</keyword>
<dbReference type="InterPro" id="IPR001387">
    <property type="entry name" value="Cro/C1-type_HTH"/>
</dbReference>
<dbReference type="InterPro" id="IPR043917">
    <property type="entry name" value="DUF5753"/>
</dbReference>
<sequence>MSATPGTTPDRGPAPLVLGAYLRSLRLAKGLTLSEAAQTIHRSAAELSRMELGQGAESQRDMDTLARFYGVTDFATTVGSPRGAEREPGTVRDDDDGWVDRLRACEHHASAICVYASVIVPRIVQTMGCPVDHLTLLTTATRPPRIPAHTVLPDQTRQDVTVLLDGAMLLRTFANPAAMAAQMAYLQRLQESPQGPRILVVPFQAGVLPPPGTLYRFHLHGQELFAEETWGALYTTGADSQAARGSMDTGLAAAKDPEASAAMLDIARRRYELLAKDPESDPLLEELTA</sequence>
<evidence type="ECO:0000313" key="3">
    <source>
        <dbReference type="Proteomes" id="UP000033615"/>
    </source>
</evidence>
<dbReference type="Pfam" id="PF19054">
    <property type="entry name" value="DUF5753"/>
    <property type="match status" value="1"/>
</dbReference>
<name>A0A1V4CYN2_9ACTN</name>
<feature type="domain" description="HTH cro/C1-type" evidence="1">
    <location>
        <begin position="22"/>
        <end position="75"/>
    </location>
</feature>